<feature type="signal peptide" evidence="1">
    <location>
        <begin position="1"/>
        <end position="26"/>
    </location>
</feature>
<dbReference type="VEuPathDB" id="MicrosporidiaDB:ECANGB1_2644"/>
<gene>
    <name evidence="2" type="ORF">ECANGB1_2644</name>
</gene>
<evidence type="ECO:0000256" key="1">
    <source>
        <dbReference type="SAM" id="SignalP"/>
    </source>
</evidence>
<evidence type="ECO:0008006" key="4">
    <source>
        <dbReference type="Google" id="ProtNLM"/>
    </source>
</evidence>
<dbReference type="Proteomes" id="UP000192639">
    <property type="component" value="Unassembled WGS sequence"/>
</dbReference>
<keyword evidence="3" id="KW-1185">Reference proteome</keyword>
<feature type="chain" id="PRO_5011965571" description="Secreted protein" evidence="1">
    <location>
        <begin position="27"/>
        <end position="120"/>
    </location>
</feature>
<reference evidence="2 3" key="1">
    <citation type="journal article" date="2017" name="Environ. Microbiol.">
        <title>Decay of the glycolytic pathway and adaptation to intranuclear parasitism within Enterocytozoonidae microsporidia.</title>
        <authorList>
            <person name="Wiredu Boakye D."/>
            <person name="Jaroenlak P."/>
            <person name="Prachumwat A."/>
            <person name="Williams T.A."/>
            <person name="Bateman K.S."/>
            <person name="Itsathitphaisarn O."/>
            <person name="Sritunyalucksana K."/>
            <person name="Paszkiewicz K.H."/>
            <person name="Moore K.A."/>
            <person name="Stentiford G.D."/>
            <person name="Williams B.A."/>
        </authorList>
    </citation>
    <scope>NUCLEOTIDE SEQUENCE [LARGE SCALE GENOMIC DNA]</scope>
    <source>
        <strain evidence="2 3">GB1</strain>
    </source>
</reference>
<organism evidence="2 3">
    <name type="scientific">Enterospora canceri</name>
    <dbReference type="NCBI Taxonomy" id="1081671"/>
    <lineage>
        <taxon>Eukaryota</taxon>
        <taxon>Fungi</taxon>
        <taxon>Fungi incertae sedis</taxon>
        <taxon>Microsporidia</taxon>
        <taxon>Enterocytozoonidae</taxon>
        <taxon>Enterospora</taxon>
    </lineage>
</organism>
<dbReference type="AlphaFoldDB" id="A0A1Y1S8E7"/>
<evidence type="ECO:0000313" key="2">
    <source>
        <dbReference type="EMBL" id="ORD94719.1"/>
    </source>
</evidence>
<proteinExistence type="predicted"/>
<accession>A0A1Y1S8E7</accession>
<evidence type="ECO:0000313" key="3">
    <source>
        <dbReference type="Proteomes" id="UP000192639"/>
    </source>
</evidence>
<keyword evidence="1" id="KW-0732">Signal</keyword>
<dbReference type="EMBL" id="LWDP01000011">
    <property type="protein sequence ID" value="ORD94719.1"/>
    <property type="molecule type" value="Genomic_DNA"/>
</dbReference>
<comment type="caution">
    <text evidence="2">The sequence shown here is derived from an EMBL/GenBank/DDBJ whole genome shotgun (WGS) entry which is preliminary data.</text>
</comment>
<name>A0A1Y1S8E7_9MICR</name>
<sequence>MCSLHSVFRLPSLNCCLKCFLCLIQASLLPLLSSPGPRGCSCCFLSQIQLQTALPWLAPGYRRIFLRNLLLLCYSETPLWCCLTPPVPQTCSCFPLSPIPPSHPAMSRSEQLPLLFLPFA</sequence>
<protein>
    <recommendedName>
        <fullName evidence="4">Secreted protein</fullName>
    </recommendedName>
</protein>